<dbReference type="AlphaFoldDB" id="A0A1H8V6A0"/>
<dbReference type="STRING" id="42354.SAMN05216333_14616"/>
<protein>
    <recommendedName>
        <fullName evidence="3">Helix-turn-helix domain-containing protein</fullName>
    </recommendedName>
</protein>
<evidence type="ECO:0008006" key="3">
    <source>
        <dbReference type="Google" id="ProtNLM"/>
    </source>
</evidence>
<evidence type="ECO:0000313" key="1">
    <source>
        <dbReference type="EMBL" id="SEP10881.1"/>
    </source>
</evidence>
<evidence type="ECO:0000313" key="2">
    <source>
        <dbReference type="Proteomes" id="UP000198814"/>
    </source>
</evidence>
<dbReference type="EMBL" id="FODO01000046">
    <property type="protein sequence ID" value="SEP10881.1"/>
    <property type="molecule type" value="Genomic_DNA"/>
</dbReference>
<organism evidence="1 2">
    <name type="scientific">Nitrosomonas oligotropha</name>
    <dbReference type="NCBI Taxonomy" id="42354"/>
    <lineage>
        <taxon>Bacteria</taxon>
        <taxon>Pseudomonadati</taxon>
        <taxon>Pseudomonadota</taxon>
        <taxon>Betaproteobacteria</taxon>
        <taxon>Nitrosomonadales</taxon>
        <taxon>Nitrosomonadaceae</taxon>
        <taxon>Nitrosomonas</taxon>
    </lineage>
</organism>
<dbReference type="Proteomes" id="UP000198814">
    <property type="component" value="Unassembled WGS sequence"/>
</dbReference>
<reference evidence="2" key="1">
    <citation type="submission" date="2016-10" db="EMBL/GenBank/DDBJ databases">
        <authorList>
            <person name="Varghese N."/>
            <person name="Submissions S."/>
        </authorList>
    </citation>
    <scope>NUCLEOTIDE SEQUENCE [LARGE SCALE GENOMIC DNA]</scope>
    <source>
        <strain evidence="2">Nm76</strain>
    </source>
</reference>
<gene>
    <name evidence="1" type="ORF">SAMN05216333_14616</name>
</gene>
<sequence>MDKVSLPLPAIRCLSKEEAAQYLGIGVTLLTELEIPYIKLGRRCLYDRVDLDVWIEEYKQGEHGRAKKEAIWPKPKKVSTEGKILASGGLQQRSQTAKEYAKALGLKTDKMPKHC</sequence>
<name>A0A1H8V6A0_9PROT</name>
<proteinExistence type="predicted"/>
<dbReference type="OrthoDB" id="7032811at2"/>
<accession>A0A1H8V6A0</accession>
<keyword evidence="2" id="KW-1185">Reference proteome</keyword>
<dbReference type="RefSeq" id="WP_143027003.1">
    <property type="nucleotide sequence ID" value="NZ_FNOE01000048.1"/>
</dbReference>